<dbReference type="Gene3D" id="1.20.144.10">
    <property type="entry name" value="Phosphatidic acid phosphatase type 2/haloperoxidase"/>
    <property type="match status" value="2"/>
</dbReference>
<dbReference type="InterPro" id="IPR036938">
    <property type="entry name" value="PAP2/HPO_sf"/>
</dbReference>
<accession>W7CPY9</accession>
<dbReference type="AlphaFoldDB" id="W7CPY9"/>
<reference evidence="3 4" key="1">
    <citation type="submission" date="2012-12" db="EMBL/GenBank/DDBJ databases">
        <title>Novel taxa of Listeriaceae from agricultural environments in the United States.</title>
        <authorList>
            <person name="den Bakker H.C."/>
            <person name="Allred A."/>
            <person name="Warchocki S."/>
            <person name="Wright E.M."/>
            <person name="Burrell A."/>
            <person name="Nightingale K.K."/>
            <person name="Kephart D."/>
            <person name="Wiedmann M."/>
        </authorList>
    </citation>
    <scope>NUCLEOTIDE SEQUENCE [LARGE SCALE GENOMIC DNA]</scope>
    <source>
        <strain evidence="3 4">FSL F6-1037</strain>
    </source>
</reference>
<organism evidence="3 4">
    <name type="scientific">Brochothrix campestris FSL F6-1037</name>
    <dbReference type="NCBI Taxonomy" id="1265861"/>
    <lineage>
        <taxon>Bacteria</taxon>
        <taxon>Bacillati</taxon>
        <taxon>Bacillota</taxon>
        <taxon>Bacilli</taxon>
        <taxon>Bacillales</taxon>
        <taxon>Listeriaceae</taxon>
        <taxon>Brochothrix</taxon>
    </lineage>
</organism>
<keyword evidence="1" id="KW-1133">Transmembrane helix</keyword>
<feature type="transmembrane region" description="Helical" evidence="1">
    <location>
        <begin position="87"/>
        <end position="108"/>
    </location>
</feature>
<keyword evidence="4" id="KW-1185">Reference proteome</keyword>
<dbReference type="PANTHER" id="PTHR14969">
    <property type="entry name" value="SPHINGOSINE-1-PHOSPHATE PHOSPHOHYDROLASE"/>
    <property type="match status" value="1"/>
</dbReference>
<dbReference type="STRING" id="1265861.BCAMP_02535"/>
<evidence type="ECO:0000313" key="4">
    <source>
        <dbReference type="Proteomes" id="UP000019243"/>
    </source>
</evidence>
<evidence type="ECO:0000256" key="1">
    <source>
        <dbReference type="SAM" id="Phobius"/>
    </source>
</evidence>
<proteinExistence type="predicted"/>
<comment type="caution">
    <text evidence="3">The sequence shown here is derived from an EMBL/GenBank/DDBJ whole genome shotgun (WGS) entry which is preliminary data.</text>
</comment>
<dbReference type="EMBL" id="AODH01000009">
    <property type="protein sequence ID" value="EUJ41724.1"/>
    <property type="molecule type" value="Genomic_DNA"/>
</dbReference>
<dbReference type="RefSeq" id="WP_051456814.1">
    <property type="nucleotide sequence ID" value="NZ_AODH01000009.1"/>
</dbReference>
<dbReference type="SUPFAM" id="SSF48317">
    <property type="entry name" value="Acid phosphatase/Vanadium-dependent haloperoxidase"/>
    <property type="match status" value="1"/>
</dbReference>
<dbReference type="OrthoDB" id="9789113at2"/>
<dbReference type="Proteomes" id="UP000019243">
    <property type="component" value="Unassembled WGS sequence"/>
</dbReference>
<feature type="transmembrane region" description="Helical" evidence="1">
    <location>
        <begin position="12"/>
        <end position="34"/>
    </location>
</feature>
<gene>
    <name evidence="3" type="ORF">BCAMP_02535</name>
</gene>
<feature type="transmembrane region" description="Helical" evidence="1">
    <location>
        <begin position="128"/>
        <end position="148"/>
    </location>
</feature>
<feature type="transmembrane region" description="Helical" evidence="1">
    <location>
        <begin position="185"/>
        <end position="203"/>
    </location>
</feature>
<sequence>MLTKKQTILRYSVVAIIFILFLFVAAAVSANALWVKQFDSTIRTMCQAVQPVGLTKVITLATDFAGVKGMIVITAIIVIIMACYRQFLWACWLGVNMLVGASGINWVFKSLFQRERPVNMLIEQGGFSFPSGHTMAITTFTLSIVFMLTVNQRYHRKTYLIITACLISFIGYTRIYLGVHYPSDIIGGFLLASTYMIVSTTLFRQFGPRIQKLFIEKA</sequence>
<dbReference type="CDD" id="cd03392">
    <property type="entry name" value="PAP2_like_2"/>
    <property type="match status" value="1"/>
</dbReference>
<keyword evidence="1" id="KW-0472">Membrane</keyword>
<protein>
    <recommendedName>
        <fullName evidence="2">Phosphatidic acid phosphatase type 2/haloperoxidase domain-containing protein</fullName>
    </recommendedName>
</protein>
<feature type="domain" description="Phosphatidic acid phosphatase type 2/haloperoxidase" evidence="2">
    <location>
        <begin position="92"/>
        <end position="200"/>
    </location>
</feature>
<dbReference type="InterPro" id="IPR000326">
    <property type="entry name" value="PAP2/HPO"/>
</dbReference>
<feature type="transmembrane region" description="Helical" evidence="1">
    <location>
        <begin position="160"/>
        <end position="179"/>
    </location>
</feature>
<dbReference type="PANTHER" id="PTHR14969:SF13">
    <property type="entry name" value="AT30094P"/>
    <property type="match status" value="1"/>
</dbReference>
<feature type="transmembrane region" description="Helical" evidence="1">
    <location>
        <begin position="54"/>
        <end position="80"/>
    </location>
</feature>
<dbReference type="Pfam" id="PF01569">
    <property type="entry name" value="PAP2"/>
    <property type="match status" value="1"/>
</dbReference>
<name>W7CPY9_9LIST</name>
<dbReference type="SMART" id="SM00014">
    <property type="entry name" value="acidPPc"/>
    <property type="match status" value="1"/>
</dbReference>
<keyword evidence="1" id="KW-0812">Transmembrane</keyword>
<evidence type="ECO:0000313" key="3">
    <source>
        <dbReference type="EMBL" id="EUJ41724.1"/>
    </source>
</evidence>
<evidence type="ECO:0000259" key="2">
    <source>
        <dbReference type="SMART" id="SM00014"/>
    </source>
</evidence>